<accession>A0A7S0C8D8</accession>
<evidence type="ECO:0000313" key="2">
    <source>
        <dbReference type="EMBL" id="CAD8415343.1"/>
    </source>
</evidence>
<feature type="region of interest" description="Disordered" evidence="1">
    <location>
        <begin position="42"/>
        <end position="70"/>
    </location>
</feature>
<protein>
    <submittedName>
        <fullName evidence="2">Uncharacterized protein</fullName>
    </submittedName>
</protein>
<proteinExistence type="predicted"/>
<organism evidence="2">
    <name type="scientific">Proboscia inermis</name>
    <dbReference type="NCBI Taxonomy" id="420281"/>
    <lineage>
        <taxon>Eukaryota</taxon>
        <taxon>Sar</taxon>
        <taxon>Stramenopiles</taxon>
        <taxon>Ochrophyta</taxon>
        <taxon>Bacillariophyta</taxon>
        <taxon>Coscinodiscophyceae</taxon>
        <taxon>Rhizosoleniophycidae</taxon>
        <taxon>Rhizosoleniales</taxon>
        <taxon>Rhizosoleniaceae</taxon>
        <taxon>Proboscia</taxon>
    </lineage>
</organism>
<dbReference type="AlphaFoldDB" id="A0A7S0C8D8"/>
<name>A0A7S0C8D8_9STRA</name>
<evidence type="ECO:0000256" key="1">
    <source>
        <dbReference type="SAM" id="MobiDB-lite"/>
    </source>
</evidence>
<sequence>MIDPKNCVGDGDGGQGTESSWWLSSERDDIIEKYIAGHNQLENKSVAASHDGERRREDTGKGWGTSQDGVTMGIGCQRRGRGQVNQITIVVLGGEGEIPIVALGTDTGDPIPDSGDVSKNKGPNPHRYQLYIYLTYLVAKVISLHNNQSGVVHNGSEMT</sequence>
<gene>
    <name evidence="2" type="ORF">PINE0816_LOCUS11478</name>
</gene>
<feature type="region of interest" description="Disordered" evidence="1">
    <location>
        <begin position="1"/>
        <end position="21"/>
    </location>
</feature>
<reference evidence="2" key="1">
    <citation type="submission" date="2021-01" db="EMBL/GenBank/DDBJ databases">
        <authorList>
            <person name="Corre E."/>
            <person name="Pelletier E."/>
            <person name="Niang G."/>
            <person name="Scheremetjew M."/>
            <person name="Finn R."/>
            <person name="Kale V."/>
            <person name="Holt S."/>
            <person name="Cochrane G."/>
            <person name="Meng A."/>
            <person name="Brown T."/>
            <person name="Cohen L."/>
        </authorList>
    </citation>
    <scope>NUCLEOTIDE SEQUENCE</scope>
    <source>
        <strain evidence="2">CCAP1064/1</strain>
    </source>
</reference>
<dbReference type="EMBL" id="HBEL01024599">
    <property type="protein sequence ID" value="CAD8415343.1"/>
    <property type="molecule type" value="Transcribed_RNA"/>
</dbReference>
<feature type="compositionally biased region" description="Basic and acidic residues" evidence="1">
    <location>
        <begin position="50"/>
        <end position="60"/>
    </location>
</feature>